<dbReference type="Proteomes" id="UP000215335">
    <property type="component" value="Unassembled WGS sequence"/>
</dbReference>
<evidence type="ECO:0000256" key="8">
    <source>
        <dbReference type="ARBA" id="ARBA00034126"/>
    </source>
</evidence>
<evidence type="ECO:0000313" key="12">
    <source>
        <dbReference type="EMBL" id="OXU31619.1"/>
    </source>
</evidence>
<evidence type="ECO:0000256" key="5">
    <source>
        <dbReference type="ARBA" id="ARBA00022737"/>
    </source>
</evidence>
<accession>A0A232FM87</accession>
<keyword evidence="5" id="KW-0677">Repeat</keyword>
<feature type="domain" description="C2H2-type" evidence="11">
    <location>
        <begin position="138"/>
        <end position="167"/>
    </location>
</feature>
<evidence type="ECO:0000256" key="1">
    <source>
        <dbReference type="ARBA" id="ARBA00004496"/>
    </source>
</evidence>
<dbReference type="SMART" id="SM00451">
    <property type="entry name" value="ZnF_U1"/>
    <property type="match status" value="2"/>
</dbReference>
<comment type="subcellular location">
    <subcellularLocation>
        <location evidence="1">Cytoplasm</location>
    </subcellularLocation>
</comment>
<dbReference type="GO" id="GO:0003676">
    <property type="term" value="F:nucleic acid binding"/>
    <property type="evidence" value="ECO:0007669"/>
    <property type="project" value="InterPro"/>
</dbReference>
<dbReference type="InterPro" id="IPR013087">
    <property type="entry name" value="Znf_C2H2_type"/>
</dbReference>
<organism evidence="12 13">
    <name type="scientific">Trichomalopsis sarcophagae</name>
    <dbReference type="NCBI Taxonomy" id="543379"/>
    <lineage>
        <taxon>Eukaryota</taxon>
        <taxon>Metazoa</taxon>
        <taxon>Ecdysozoa</taxon>
        <taxon>Arthropoda</taxon>
        <taxon>Hexapoda</taxon>
        <taxon>Insecta</taxon>
        <taxon>Pterygota</taxon>
        <taxon>Neoptera</taxon>
        <taxon>Endopterygota</taxon>
        <taxon>Hymenoptera</taxon>
        <taxon>Apocrita</taxon>
        <taxon>Proctotrupomorpha</taxon>
        <taxon>Chalcidoidea</taxon>
        <taxon>Pteromalidae</taxon>
        <taxon>Pteromalinae</taxon>
        <taxon>Trichomalopsis</taxon>
    </lineage>
</organism>
<evidence type="ECO:0000256" key="6">
    <source>
        <dbReference type="ARBA" id="ARBA00022771"/>
    </source>
</evidence>
<dbReference type="GO" id="GO:0008270">
    <property type="term" value="F:zinc ion binding"/>
    <property type="evidence" value="ECO:0007669"/>
    <property type="project" value="UniProtKB-KW"/>
</dbReference>
<evidence type="ECO:0000259" key="11">
    <source>
        <dbReference type="PROSITE" id="PS50157"/>
    </source>
</evidence>
<dbReference type="InterPro" id="IPR003604">
    <property type="entry name" value="Matrin/U1-like-C_Znf_C2H2"/>
</dbReference>
<dbReference type="PANTHER" id="PTHR13182">
    <property type="entry name" value="ZINC FINGER PROTEIN 622"/>
    <property type="match status" value="1"/>
</dbReference>
<comment type="similarity">
    <text evidence="8">Belongs to the REI1 family.</text>
</comment>
<evidence type="ECO:0000256" key="3">
    <source>
        <dbReference type="ARBA" id="ARBA00022517"/>
    </source>
</evidence>
<evidence type="ECO:0000256" key="2">
    <source>
        <dbReference type="ARBA" id="ARBA00022490"/>
    </source>
</evidence>
<dbReference type="InterPro" id="IPR036236">
    <property type="entry name" value="Znf_C2H2_sf"/>
</dbReference>
<keyword evidence="2" id="KW-0963">Cytoplasm</keyword>
<dbReference type="PANTHER" id="PTHR13182:SF8">
    <property type="entry name" value="CYTOPLASMIC 60S SUBUNIT BIOGENESIS FACTOR ZNF622"/>
    <property type="match status" value="1"/>
</dbReference>
<dbReference type="GO" id="GO:0005737">
    <property type="term" value="C:cytoplasm"/>
    <property type="evidence" value="ECO:0007669"/>
    <property type="project" value="UniProtKB-SubCell"/>
</dbReference>
<dbReference type="Gene3D" id="3.30.160.60">
    <property type="entry name" value="Classic Zinc Finger"/>
    <property type="match status" value="1"/>
</dbReference>
<keyword evidence="3" id="KW-0690">Ribosome biogenesis</keyword>
<dbReference type="InterPro" id="IPR022755">
    <property type="entry name" value="Znf_C2H2_jaz"/>
</dbReference>
<evidence type="ECO:0000256" key="4">
    <source>
        <dbReference type="ARBA" id="ARBA00022723"/>
    </source>
</evidence>
<evidence type="ECO:0000256" key="7">
    <source>
        <dbReference type="ARBA" id="ARBA00022833"/>
    </source>
</evidence>
<dbReference type="AlphaFoldDB" id="A0A232FM87"/>
<feature type="compositionally biased region" description="Acidic residues" evidence="10">
    <location>
        <begin position="210"/>
        <end position="222"/>
    </location>
</feature>
<sequence>MQNFEQQYKLVFATHRSSELHEAARKRVELANVDLTSKFLAYTLFNHSYKKQILNFRSIKPYGSTDRFMMTSTYTCITCRVAFRDLEVQRQHYKSDWHRYNLKRKVAELPPVTVEDFQKRVIAQRSKADEVNRGKETLACKVCRKTFSTQNQYDNHLVSKKHKEKEKGSRSNSELSLVQDEPMKPDTEEPAGSAPVKRMKNGNESAGPENDMEIEVDSDVESVDSDEWLEDTENPVVNNDCLFCNHHSKSWVRNLKHMTTAHSFFIPDPEFCTDIKGLLVYLGQKVFAGYMCLWCNDKGKAFRSAEAARAHMLDKGHCKMLHEGEALAEYAEFYDYSASYPDHESSDPNAEVEIPELDDSDYQLVLPSGSVIGHRSLMRYYKQSLDPNRALAIPRNEKLRKVLCMYRALGWTGTQKEAIKQKAIDIKYMQRIQQKYSTKLNFKANKLQCHFRQQVNF</sequence>
<dbReference type="InterPro" id="IPR040025">
    <property type="entry name" value="Znf622/Rei1/Reh1"/>
</dbReference>
<proteinExistence type="inferred from homology"/>
<dbReference type="Pfam" id="PF12171">
    <property type="entry name" value="zf-C2H2_jaz"/>
    <property type="match status" value="1"/>
</dbReference>
<evidence type="ECO:0000313" key="13">
    <source>
        <dbReference type="Proteomes" id="UP000215335"/>
    </source>
</evidence>
<reference evidence="12 13" key="1">
    <citation type="journal article" date="2017" name="Curr. Biol.">
        <title>The Evolution of Venom by Co-option of Single-Copy Genes.</title>
        <authorList>
            <person name="Martinson E.O."/>
            <person name="Mrinalini"/>
            <person name="Kelkar Y.D."/>
            <person name="Chang C.H."/>
            <person name="Werren J.H."/>
        </authorList>
    </citation>
    <scope>NUCLEOTIDE SEQUENCE [LARGE SCALE GENOMIC DNA]</scope>
    <source>
        <strain evidence="12 13">Alberta</strain>
        <tissue evidence="12">Whole body</tissue>
    </source>
</reference>
<dbReference type="SUPFAM" id="SSF57667">
    <property type="entry name" value="beta-beta-alpha zinc fingers"/>
    <property type="match status" value="3"/>
</dbReference>
<comment type="caution">
    <text evidence="12">The sequence shown here is derived from an EMBL/GenBank/DDBJ whole genome shotgun (WGS) entry which is preliminary data.</text>
</comment>
<keyword evidence="4" id="KW-0479">Metal-binding</keyword>
<dbReference type="EMBL" id="NNAY01000042">
    <property type="protein sequence ID" value="OXU31619.1"/>
    <property type="molecule type" value="Genomic_DNA"/>
</dbReference>
<keyword evidence="6 9" id="KW-0863">Zinc-finger</keyword>
<gene>
    <name evidence="12" type="ORF">TSAR_003072</name>
</gene>
<name>A0A232FM87_9HYME</name>
<dbReference type="SMART" id="SM00355">
    <property type="entry name" value="ZnF_C2H2"/>
    <property type="match status" value="4"/>
</dbReference>
<keyword evidence="13" id="KW-1185">Reference proteome</keyword>
<dbReference type="GO" id="GO:0030687">
    <property type="term" value="C:preribosome, large subunit precursor"/>
    <property type="evidence" value="ECO:0007669"/>
    <property type="project" value="TreeGrafter"/>
</dbReference>
<keyword evidence="7" id="KW-0862">Zinc</keyword>
<dbReference type="InterPro" id="IPR041661">
    <property type="entry name" value="ZN622/Rei1/Reh1_Znf-C2H2"/>
</dbReference>
<dbReference type="PROSITE" id="PS00028">
    <property type="entry name" value="ZINC_FINGER_C2H2_1"/>
    <property type="match status" value="2"/>
</dbReference>
<dbReference type="GO" id="GO:0042273">
    <property type="term" value="P:ribosomal large subunit biogenesis"/>
    <property type="evidence" value="ECO:0007669"/>
    <property type="project" value="TreeGrafter"/>
</dbReference>
<evidence type="ECO:0000256" key="9">
    <source>
        <dbReference type="PROSITE-ProRule" id="PRU00042"/>
    </source>
</evidence>
<feature type="region of interest" description="Disordered" evidence="10">
    <location>
        <begin position="154"/>
        <end position="222"/>
    </location>
</feature>
<evidence type="ECO:0000256" key="10">
    <source>
        <dbReference type="SAM" id="MobiDB-lite"/>
    </source>
</evidence>
<dbReference type="Pfam" id="PF12756">
    <property type="entry name" value="zf-C2H2_2"/>
    <property type="match status" value="1"/>
</dbReference>
<dbReference type="PROSITE" id="PS50157">
    <property type="entry name" value="ZINC_FINGER_C2H2_2"/>
    <property type="match status" value="1"/>
</dbReference>
<dbReference type="OrthoDB" id="19329at2759"/>
<protein>
    <recommendedName>
        <fullName evidence="11">C2H2-type domain-containing protein</fullName>
    </recommendedName>
</protein>
<dbReference type="STRING" id="543379.A0A232FM87"/>